<dbReference type="GO" id="GO:0000981">
    <property type="term" value="F:DNA-binding transcription factor activity, RNA polymerase II-specific"/>
    <property type="evidence" value="ECO:0007669"/>
    <property type="project" value="TreeGrafter"/>
</dbReference>
<dbReference type="Pfam" id="PF00907">
    <property type="entry name" value="T-box"/>
    <property type="match status" value="1"/>
</dbReference>
<keyword evidence="2" id="KW-0217">Developmental protein</keyword>
<evidence type="ECO:0000256" key="4">
    <source>
        <dbReference type="ARBA" id="ARBA00023125"/>
    </source>
</evidence>
<dbReference type="GO" id="GO:0000785">
    <property type="term" value="C:chromatin"/>
    <property type="evidence" value="ECO:0007669"/>
    <property type="project" value="TreeGrafter"/>
</dbReference>
<comment type="subcellular location">
    <subcellularLocation>
        <location evidence="1 7">Nucleus</location>
    </subcellularLocation>
</comment>
<accession>A0A069DLX5</accession>
<evidence type="ECO:0000259" key="9">
    <source>
        <dbReference type="PROSITE" id="PS50252"/>
    </source>
</evidence>
<feature type="region of interest" description="Disordered" evidence="8">
    <location>
        <begin position="364"/>
        <end position="432"/>
    </location>
</feature>
<evidence type="ECO:0000256" key="6">
    <source>
        <dbReference type="ARBA" id="ARBA00023242"/>
    </source>
</evidence>
<feature type="compositionally biased region" description="Polar residues" evidence="8">
    <location>
        <begin position="411"/>
        <end position="421"/>
    </location>
</feature>
<dbReference type="InterPro" id="IPR046360">
    <property type="entry name" value="T-box_DNA-bd"/>
</dbReference>
<evidence type="ECO:0000256" key="7">
    <source>
        <dbReference type="PROSITE-ProRule" id="PRU00201"/>
    </source>
</evidence>
<dbReference type="InterPro" id="IPR008967">
    <property type="entry name" value="p53-like_TF_DNA-bd_sf"/>
</dbReference>
<evidence type="ECO:0000256" key="2">
    <source>
        <dbReference type="ARBA" id="ARBA00022473"/>
    </source>
</evidence>
<dbReference type="GO" id="GO:0000978">
    <property type="term" value="F:RNA polymerase II cis-regulatory region sequence-specific DNA binding"/>
    <property type="evidence" value="ECO:0007669"/>
    <property type="project" value="InterPro"/>
</dbReference>
<sequence>MEPNYGENFEQQQNKFEEKKIGPTTELQDDPSKEEYYIPPPPPPSTTPTTVQYQLNVIQSSGSLPQPVPPTQQTHPECSPPPQNLWNQPSNNSIPNYSYYPPTAPSFYSAPGTGPATQDLPPPPQFNNQSSEYNMYYSALSPSTGPSTFGPGGAMPPAQYLDYGKHCNVDDDDENRPVVTLENKSLWQEFHEVGTEMIITKTGRRMFPPIKFRISNLEPKTKYILIMDIIPADDCRYKFSRGAWLIAGKADPPMPKRMFIHPDGPNTGNQWMSKSISFNKMKVTNCVQGKNGYPILNSMHKYQPRFHIAKVADFYKMNMSNLKTFVFRETEFLAVTAYQNEKVTKLKIKYNPFAKGFREDGAAGKRISRIENNESDGEEEKSTSHQNKKTKFSPTPNELKGKHKLDESPESGISSLNSTPSKMRFKDTISPPTHISSYESHIKSRRFLSPTAMFTSSRDQFFSSRDFSPRDEFRYHYNPAASPSPSPSFENYLPQNTSANSVLPMVLPGSIYSSGNPQNTVNTPGTEYNNGTSFHDHVGAGKSLKKQLQLNTELLSSTSSQWQNFGSYTTPTTNVGSPYTQNNYFSSTPNYGRYGSTPLCRHGLAHCAVCSYSNSILNSANL</sequence>
<dbReference type="InterPro" id="IPR036960">
    <property type="entry name" value="T-box_sf"/>
</dbReference>
<protein>
    <submittedName>
        <fullName evidence="10">T-box transcription factor</fullName>
    </submittedName>
</protein>
<evidence type="ECO:0000256" key="1">
    <source>
        <dbReference type="ARBA" id="ARBA00004123"/>
    </source>
</evidence>
<dbReference type="Gene3D" id="2.60.40.820">
    <property type="entry name" value="Transcription factor, T-box"/>
    <property type="match status" value="1"/>
</dbReference>
<keyword evidence="6 7" id="KW-0539">Nucleus</keyword>
<dbReference type="PROSITE" id="PS01283">
    <property type="entry name" value="TBOX_1"/>
    <property type="match status" value="1"/>
</dbReference>
<dbReference type="PANTHER" id="PTHR11267:SF181">
    <property type="entry name" value="OPTOMOTOR-BLIND PROTEIN"/>
    <property type="match status" value="1"/>
</dbReference>
<evidence type="ECO:0000256" key="8">
    <source>
        <dbReference type="SAM" id="MobiDB-lite"/>
    </source>
</evidence>
<keyword evidence="4 7" id="KW-0238">DNA-binding</keyword>
<feature type="region of interest" description="Disordered" evidence="8">
    <location>
        <begin position="1"/>
        <end position="91"/>
    </location>
</feature>
<dbReference type="PANTHER" id="PTHR11267">
    <property type="entry name" value="T-BOX PROTEIN-RELATED"/>
    <property type="match status" value="1"/>
</dbReference>
<dbReference type="PROSITE" id="PS50252">
    <property type="entry name" value="TBOX_3"/>
    <property type="match status" value="1"/>
</dbReference>
<evidence type="ECO:0000256" key="5">
    <source>
        <dbReference type="ARBA" id="ARBA00023163"/>
    </source>
</evidence>
<dbReference type="SUPFAM" id="SSF49417">
    <property type="entry name" value="p53-like transcription factors"/>
    <property type="match status" value="1"/>
</dbReference>
<dbReference type="SMART" id="SM00425">
    <property type="entry name" value="TBOX"/>
    <property type="match status" value="1"/>
</dbReference>
<dbReference type="GO" id="GO:0005634">
    <property type="term" value="C:nucleus"/>
    <property type="evidence" value="ECO:0007669"/>
    <property type="project" value="UniProtKB-SubCell"/>
</dbReference>
<reference evidence="10" key="1">
    <citation type="journal article" date="2014" name="PLoS Genet.">
        <title>Differential Responses to Wnt and PCP Disruption Predict Expression and Developmental Function of Conserved and Novel Genes in a Cnidarian.</title>
        <authorList>
            <person name="Lapebie P."/>
            <person name="Ruggiero A."/>
            <person name="Barreau C."/>
            <person name="Chevalier S."/>
            <person name="Chang P."/>
            <person name="Dru P."/>
            <person name="Houliston E."/>
            <person name="Momose T."/>
        </authorList>
    </citation>
    <scope>NUCLEOTIDE SEQUENCE</scope>
</reference>
<dbReference type="InterPro" id="IPR018186">
    <property type="entry name" value="TF_T-box_CS"/>
</dbReference>
<evidence type="ECO:0000313" key="10">
    <source>
        <dbReference type="EMBL" id="JAC84963.1"/>
    </source>
</evidence>
<dbReference type="GO" id="GO:0001708">
    <property type="term" value="P:cell fate specification"/>
    <property type="evidence" value="ECO:0007669"/>
    <property type="project" value="TreeGrafter"/>
</dbReference>
<feature type="domain" description="T-box" evidence="9">
    <location>
        <begin position="181"/>
        <end position="359"/>
    </location>
</feature>
<dbReference type="AlphaFoldDB" id="A0A069DLX5"/>
<dbReference type="PROSITE" id="PS01264">
    <property type="entry name" value="TBOX_2"/>
    <property type="match status" value="1"/>
</dbReference>
<dbReference type="FunFam" id="2.60.40.820:FF:000010">
    <property type="entry name" value="T-box transcription factor TBX6"/>
    <property type="match status" value="1"/>
</dbReference>
<keyword evidence="3" id="KW-0805">Transcription regulation</keyword>
<dbReference type="PRINTS" id="PR00937">
    <property type="entry name" value="TBOX"/>
</dbReference>
<proteinExistence type="evidence at transcript level"/>
<dbReference type="InterPro" id="IPR001699">
    <property type="entry name" value="TF_T-box"/>
</dbReference>
<organism evidence="10">
    <name type="scientific">Clytia hemisphaerica</name>
    <dbReference type="NCBI Taxonomy" id="252671"/>
    <lineage>
        <taxon>Eukaryota</taxon>
        <taxon>Metazoa</taxon>
        <taxon>Cnidaria</taxon>
        <taxon>Hydrozoa</taxon>
        <taxon>Hydroidolina</taxon>
        <taxon>Leptothecata</taxon>
        <taxon>Obeliida</taxon>
        <taxon>Clytiidae</taxon>
        <taxon>Clytia</taxon>
    </lineage>
</organism>
<feature type="compositionally biased region" description="Polar residues" evidence="8">
    <location>
        <begin position="51"/>
        <end position="64"/>
    </location>
</feature>
<evidence type="ECO:0000256" key="3">
    <source>
        <dbReference type="ARBA" id="ARBA00023015"/>
    </source>
</evidence>
<dbReference type="GO" id="GO:0045893">
    <property type="term" value="P:positive regulation of DNA-templated transcription"/>
    <property type="evidence" value="ECO:0007669"/>
    <property type="project" value="InterPro"/>
</dbReference>
<dbReference type="EMBL" id="GBGP01000231">
    <property type="protein sequence ID" value="JAC84963.1"/>
    <property type="molecule type" value="mRNA"/>
</dbReference>
<keyword evidence="5" id="KW-0804">Transcription</keyword>
<comment type="caution">
    <text evidence="7">Lacks conserved residue(s) required for the propagation of feature annotation.</text>
</comment>
<name>A0A069DLX5_9CNID</name>